<evidence type="ECO:0000313" key="4">
    <source>
        <dbReference type="Proteomes" id="UP000294562"/>
    </source>
</evidence>
<dbReference type="RefSeq" id="WP_133342274.1">
    <property type="nucleotide sequence ID" value="NZ_SMZO01000012.1"/>
</dbReference>
<feature type="coiled-coil region" evidence="1">
    <location>
        <begin position="273"/>
        <end position="380"/>
    </location>
</feature>
<dbReference type="OrthoDB" id="7659420at2"/>
<comment type="caution">
    <text evidence="3">The sequence shown here is derived from an EMBL/GenBank/DDBJ whole genome shotgun (WGS) entry which is preliminary data.</text>
</comment>
<feature type="compositionally biased region" description="Acidic residues" evidence="2">
    <location>
        <begin position="111"/>
        <end position="120"/>
    </location>
</feature>
<keyword evidence="4" id="KW-1185">Reference proteome</keyword>
<feature type="compositionally biased region" description="Acidic residues" evidence="2">
    <location>
        <begin position="48"/>
        <end position="61"/>
    </location>
</feature>
<proteinExistence type="predicted"/>
<feature type="compositionally biased region" description="Pro residues" evidence="2">
    <location>
        <begin position="145"/>
        <end position="159"/>
    </location>
</feature>
<protein>
    <submittedName>
        <fullName evidence="3">Uncharacterized protein</fullName>
    </submittedName>
</protein>
<evidence type="ECO:0000313" key="3">
    <source>
        <dbReference type="EMBL" id="TDL89253.1"/>
    </source>
</evidence>
<feature type="compositionally biased region" description="Basic and acidic residues" evidence="2">
    <location>
        <begin position="1"/>
        <end position="22"/>
    </location>
</feature>
<evidence type="ECO:0000256" key="1">
    <source>
        <dbReference type="SAM" id="Coils"/>
    </source>
</evidence>
<dbReference type="Gene3D" id="1.10.287.1490">
    <property type="match status" value="1"/>
</dbReference>
<accession>A0A4R6B3M8</accession>
<name>A0A4R6B3M8_9RHOB</name>
<sequence length="544" mass="56509">MSSKDKTGRDDDKPEVDTEDHTANNPSLQDSSDGDDITDAQEGTDQPLESEDISDIEDAEIIGEVTADGGDVAAVEEALSEEPEFVGDDVTPTIDSTELEGDTASTLLADDTADAEDDSLSDVSASQTGETEPSEPEPENVSPEPQEPTPPVAPIPAPAPEKSGGGGFVPAVFGGLIAAGLGFGAATMWGGNLMGDDEAVEQAIAQQADRLSGIESSLDTRLSELAAAVSAPQETDTSAQLTAIGDRLGEQVGSVVTQIEALSGTIETVQGGISDLEARLGALDTRLADVNERLSAVEKRPLTESSETAKQAFAAYERDLESLRAALDDQQSTNNQLAQELENRAAVAQAEVDAAAQRAAELQQQAEEQARVAAEQAEARANRAAVREAIASLDASLKTGTGYASALQVLGENAEIPEPLSAAADDGIASLTQLRDSFAPLARDALDASRRETVDDGIADRLVSFLQVQSGVRSLDPREGDSPDAVLSRAEAALADGDLSTTLSELGKLPPSGQDAFADWTARAQEYLAVTEAADTLVNTLLAN</sequence>
<dbReference type="AlphaFoldDB" id="A0A4R6B3M8"/>
<gene>
    <name evidence="3" type="ORF">E2L05_07335</name>
</gene>
<evidence type="ECO:0000256" key="2">
    <source>
        <dbReference type="SAM" id="MobiDB-lite"/>
    </source>
</evidence>
<keyword evidence="1" id="KW-0175">Coiled coil</keyword>
<organism evidence="3 4">
    <name type="scientific">Meridianimarinicoccus aquatilis</name>
    <dbReference type="NCBI Taxonomy" id="2552766"/>
    <lineage>
        <taxon>Bacteria</taxon>
        <taxon>Pseudomonadati</taxon>
        <taxon>Pseudomonadota</taxon>
        <taxon>Alphaproteobacteria</taxon>
        <taxon>Rhodobacterales</taxon>
        <taxon>Paracoccaceae</taxon>
        <taxon>Meridianimarinicoccus</taxon>
    </lineage>
</organism>
<feature type="region of interest" description="Disordered" evidence="2">
    <location>
        <begin position="1"/>
        <end position="163"/>
    </location>
</feature>
<dbReference type="Proteomes" id="UP000294562">
    <property type="component" value="Unassembled WGS sequence"/>
</dbReference>
<reference evidence="3 4" key="1">
    <citation type="submission" date="2019-03" db="EMBL/GenBank/DDBJ databases">
        <title>Rhodobacteraceae bacterium SM1902, a new member of the family Rhodobacteraceae isolated from Yantai.</title>
        <authorList>
            <person name="Sun Y."/>
        </authorList>
    </citation>
    <scope>NUCLEOTIDE SEQUENCE [LARGE SCALE GENOMIC DNA]</scope>
    <source>
        <strain evidence="3 4">SM1902</strain>
    </source>
</reference>
<feature type="compositionally biased region" description="Acidic residues" evidence="2">
    <location>
        <begin position="78"/>
        <end position="87"/>
    </location>
</feature>
<dbReference type="EMBL" id="SMZO01000012">
    <property type="protein sequence ID" value="TDL89253.1"/>
    <property type="molecule type" value="Genomic_DNA"/>
</dbReference>